<feature type="non-terminal residue" evidence="1">
    <location>
        <position position="52"/>
    </location>
</feature>
<dbReference type="Proteomes" id="UP000534870">
    <property type="component" value="Unassembled WGS sequence"/>
</dbReference>
<proteinExistence type="predicted"/>
<dbReference type="SUPFAM" id="SSF75304">
    <property type="entry name" value="Amidase signature (AS) enzymes"/>
    <property type="match status" value="1"/>
</dbReference>
<sequence length="52" mass="5649">MELCDATALDLLHLFRTRRASPVEALDACLVRTDQVNPAVNAVVAEDRAAAR</sequence>
<dbReference type="InterPro" id="IPR036928">
    <property type="entry name" value="AS_sf"/>
</dbReference>
<name>A0A7Y7J020_9PROT</name>
<accession>A0A7Y7J020</accession>
<protein>
    <submittedName>
        <fullName evidence="1">Amidase</fullName>
    </submittedName>
</protein>
<evidence type="ECO:0000313" key="2">
    <source>
        <dbReference type="Proteomes" id="UP000534870"/>
    </source>
</evidence>
<dbReference type="Gene3D" id="3.90.1300.10">
    <property type="entry name" value="Amidase signature (AS) domain"/>
    <property type="match status" value="1"/>
</dbReference>
<comment type="caution">
    <text evidence="1">The sequence shown here is derived from an EMBL/GenBank/DDBJ whole genome shotgun (WGS) entry which is preliminary data.</text>
</comment>
<reference evidence="1 2" key="1">
    <citation type="submission" date="2020-06" db="EMBL/GenBank/DDBJ databases">
        <title>Description of novel acetic acid bacteria.</title>
        <authorList>
            <person name="Sombolestani A."/>
        </authorList>
    </citation>
    <scope>NUCLEOTIDE SEQUENCE [LARGE SCALE GENOMIC DNA]</scope>
    <source>
        <strain evidence="1 2">LMG 31431</strain>
    </source>
</reference>
<organism evidence="1 2">
    <name type="scientific">Nguyenibacter vanlangensis</name>
    <dbReference type="NCBI Taxonomy" id="1216886"/>
    <lineage>
        <taxon>Bacteria</taxon>
        <taxon>Pseudomonadati</taxon>
        <taxon>Pseudomonadota</taxon>
        <taxon>Alphaproteobacteria</taxon>
        <taxon>Acetobacterales</taxon>
        <taxon>Acetobacteraceae</taxon>
        <taxon>Nguyenibacter</taxon>
    </lineage>
</organism>
<gene>
    <name evidence="1" type="ORF">HUK84_20880</name>
</gene>
<dbReference type="AlphaFoldDB" id="A0A7Y7J020"/>
<evidence type="ECO:0000313" key="1">
    <source>
        <dbReference type="EMBL" id="NVN13559.1"/>
    </source>
</evidence>
<dbReference type="EMBL" id="JABXXP010001014">
    <property type="protein sequence ID" value="NVN13559.1"/>
    <property type="molecule type" value="Genomic_DNA"/>
</dbReference>